<name>A0AAV7TXI4_PLEWA</name>
<gene>
    <name evidence="1" type="ORF">NDU88_005575</name>
</gene>
<organism evidence="1 2">
    <name type="scientific">Pleurodeles waltl</name>
    <name type="common">Iberian ribbed newt</name>
    <dbReference type="NCBI Taxonomy" id="8319"/>
    <lineage>
        <taxon>Eukaryota</taxon>
        <taxon>Metazoa</taxon>
        <taxon>Chordata</taxon>
        <taxon>Craniata</taxon>
        <taxon>Vertebrata</taxon>
        <taxon>Euteleostomi</taxon>
        <taxon>Amphibia</taxon>
        <taxon>Batrachia</taxon>
        <taxon>Caudata</taxon>
        <taxon>Salamandroidea</taxon>
        <taxon>Salamandridae</taxon>
        <taxon>Pleurodelinae</taxon>
        <taxon>Pleurodeles</taxon>
    </lineage>
</organism>
<sequence length="102" mass="11748">MDALGIDIGLMREHHKKLKEWVKDFKSALAMLKPVDSCIKAFQEEGCYLKKQVKVYQRHSSCKYVRVMGLLDSPEGPSMELYLVEWLAHTVLGDKILTFFSV</sequence>
<comment type="caution">
    <text evidence="1">The sequence shown here is derived from an EMBL/GenBank/DDBJ whole genome shotgun (WGS) entry which is preliminary data.</text>
</comment>
<reference evidence="1" key="1">
    <citation type="journal article" date="2022" name="bioRxiv">
        <title>Sequencing and chromosome-scale assembly of the giantPleurodeles waltlgenome.</title>
        <authorList>
            <person name="Brown T."/>
            <person name="Elewa A."/>
            <person name="Iarovenko S."/>
            <person name="Subramanian E."/>
            <person name="Araus A.J."/>
            <person name="Petzold A."/>
            <person name="Susuki M."/>
            <person name="Suzuki K.-i.T."/>
            <person name="Hayashi T."/>
            <person name="Toyoda A."/>
            <person name="Oliveira C."/>
            <person name="Osipova E."/>
            <person name="Leigh N.D."/>
            <person name="Simon A."/>
            <person name="Yun M.H."/>
        </authorList>
    </citation>
    <scope>NUCLEOTIDE SEQUENCE</scope>
    <source>
        <strain evidence="1">20211129_DDA</strain>
        <tissue evidence="1">Liver</tissue>
    </source>
</reference>
<proteinExistence type="predicted"/>
<evidence type="ECO:0000313" key="2">
    <source>
        <dbReference type="Proteomes" id="UP001066276"/>
    </source>
</evidence>
<evidence type="ECO:0000313" key="1">
    <source>
        <dbReference type="EMBL" id="KAJ1180353.1"/>
    </source>
</evidence>
<dbReference type="Proteomes" id="UP001066276">
    <property type="component" value="Chromosome 3_2"/>
</dbReference>
<dbReference type="AlphaFoldDB" id="A0AAV7TXI4"/>
<protein>
    <submittedName>
        <fullName evidence="1">Uncharacterized protein</fullName>
    </submittedName>
</protein>
<accession>A0AAV7TXI4</accession>
<dbReference type="EMBL" id="JANPWB010000006">
    <property type="protein sequence ID" value="KAJ1180353.1"/>
    <property type="molecule type" value="Genomic_DNA"/>
</dbReference>
<keyword evidence="2" id="KW-1185">Reference proteome</keyword>